<dbReference type="SUPFAM" id="SSF53697">
    <property type="entry name" value="SIS domain"/>
    <property type="match status" value="1"/>
</dbReference>
<reference evidence="3 4" key="1">
    <citation type="submission" date="2019-12" db="EMBL/GenBank/DDBJ databases">
        <authorList>
            <person name="Yang R."/>
        </authorList>
    </citation>
    <scope>NUCLEOTIDE SEQUENCE [LARGE SCALE GENOMIC DNA]</scope>
    <source>
        <strain evidence="3 4">DONG20-135</strain>
    </source>
</reference>
<evidence type="ECO:0000256" key="1">
    <source>
        <dbReference type="ARBA" id="ARBA00022737"/>
    </source>
</evidence>
<sequence length="363" mass="41839">MEKPTVIGYIMDQPRALKQAYADRQVFIRPFIELFRRYPIKKIYFLGSGTSYHASVIGSYYMKHLLHIDAEAHYPTIFANYERVDPHYDKTEVLFLGISQTGTSISTIQVMQKAKQEGYLTAVLCEDLNSEITHHVDEVIHLRCGKELTPPETRGFTVTVLTLYLWTLELGLAQQKMTNEIYEKYQEELRHLLEELPAVFDDCIKWYQENKNDFLESERLHVLGYGVDSGSALEAALKIGEMFRKPTISYDIEEYAHGPNMALKPDQAIFMIGADEVEWERLLQFRDVFKKYTERIYVITTKHLKDATKRDMIFPLTVNKYLAVILHAIPFQLVAAMGARDSGIDTAVNPFEEPLSHLPDKAS</sequence>
<organism evidence="3 4">
    <name type="scientific">Copranaerobaculum intestinale</name>
    <dbReference type="NCBI Taxonomy" id="2692629"/>
    <lineage>
        <taxon>Bacteria</taxon>
        <taxon>Bacillati</taxon>
        <taxon>Bacillota</taxon>
        <taxon>Erysipelotrichia</taxon>
        <taxon>Erysipelotrichales</taxon>
        <taxon>Erysipelotrichaceae</taxon>
        <taxon>Copranaerobaculum</taxon>
    </lineage>
</organism>
<dbReference type="EMBL" id="WUUQ01000001">
    <property type="protein sequence ID" value="MXQ72333.1"/>
    <property type="molecule type" value="Genomic_DNA"/>
</dbReference>
<feature type="domain" description="SIS" evidence="2">
    <location>
        <begin position="31"/>
        <end position="178"/>
    </location>
</feature>
<dbReference type="GO" id="GO:0097367">
    <property type="term" value="F:carbohydrate derivative binding"/>
    <property type="evidence" value="ECO:0007669"/>
    <property type="project" value="InterPro"/>
</dbReference>
<dbReference type="InterPro" id="IPR001347">
    <property type="entry name" value="SIS_dom"/>
</dbReference>
<evidence type="ECO:0000313" key="3">
    <source>
        <dbReference type="EMBL" id="MXQ72333.1"/>
    </source>
</evidence>
<dbReference type="PANTHER" id="PTHR10937:SF17">
    <property type="entry name" value="GLUCOSAMINE-FRUCTOSE-6-PHOSPHATE AMINOTRANSFERASE"/>
    <property type="match status" value="1"/>
</dbReference>
<dbReference type="GO" id="GO:0004360">
    <property type="term" value="F:glutamine-fructose-6-phosphate transaminase (isomerizing) activity"/>
    <property type="evidence" value="ECO:0007669"/>
    <property type="project" value="TreeGrafter"/>
</dbReference>
<evidence type="ECO:0000313" key="4">
    <source>
        <dbReference type="Proteomes" id="UP000434036"/>
    </source>
</evidence>
<protein>
    <submittedName>
        <fullName evidence="3">SIS domain-containing protein</fullName>
    </submittedName>
</protein>
<dbReference type="PANTHER" id="PTHR10937">
    <property type="entry name" value="GLUCOSAMINE--FRUCTOSE-6-PHOSPHATE AMINOTRANSFERASE, ISOMERIZING"/>
    <property type="match status" value="1"/>
</dbReference>
<dbReference type="Gene3D" id="3.40.50.10490">
    <property type="entry name" value="Glucose-6-phosphate isomerase like protein, domain 1"/>
    <property type="match status" value="2"/>
</dbReference>
<dbReference type="PROSITE" id="PS51464">
    <property type="entry name" value="SIS"/>
    <property type="match status" value="1"/>
</dbReference>
<keyword evidence="1" id="KW-0677">Repeat</keyword>
<accession>A0A6N8U6J9</accession>
<dbReference type="AlphaFoldDB" id="A0A6N8U6J9"/>
<keyword evidence="4" id="KW-1185">Reference proteome</keyword>
<gene>
    <name evidence="3" type="ORF">GSF08_00065</name>
</gene>
<dbReference type="InterPro" id="IPR046348">
    <property type="entry name" value="SIS_dom_sf"/>
</dbReference>
<dbReference type="InterPro" id="IPR035466">
    <property type="entry name" value="GlmS/AgaS_SIS"/>
</dbReference>
<comment type="caution">
    <text evidence="3">The sequence shown here is derived from an EMBL/GenBank/DDBJ whole genome shotgun (WGS) entry which is preliminary data.</text>
</comment>
<dbReference type="GO" id="GO:0006002">
    <property type="term" value="P:fructose 6-phosphate metabolic process"/>
    <property type="evidence" value="ECO:0007669"/>
    <property type="project" value="TreeGrafter"/>
</dbReference>
<dbReference type="GO" id="GO:0006487">
    <property type="term" value="P:protein N-linked glycosylation"/>
    <property type="evidence" value="ECO:0007669"/>
    <property type="project" value="TreeGrafter"/>
</dbReference>
<evidence type="ECO:0000259" key="2">
    <source>
        <dbReference type="PROSITE" id="PS51464"/>
    </source>
</evidence>
<dbReference type="CDD" id="cd05008">
    <property type="entry name" value="SIS_GlmS_GlmD_1"/>
    <property type="match status" value="1"/>
</dbReference>
<dbReference type="Pfam" id="PF01380">
    <property type="entry name" value="SIS"/>
    <property type="match status" value="2"/>
</dbReference>
<dbReference type="RefSeq" id="WP_160623836.1">
    <property type="nucleotide sequence ID" value="NZ_WUUQ01000001.1"/>
</dbReference>
<dbReference type="Proteomes" id="UP000434036">
    <property type="component" value="Unassembled WGS sequence"/>
</dbReference>
<name>A0A6N8U6J9_9FIRM</name>
<dbReference type="GO" id="GO:0006047">
    <property type="term" value="P:UDP-N-acetylglucosamine metabolic process"/>
    <property type="evidence" value="ECO:0007669"/>
    <property type="project" value="TreeGrafter"/>
</dbReference>
<proteinExistence type="predicted"/>
<reference evidence="3 4" key="2">
    <citation type="submission" date="2020-01" db="EMBL/GenBank/DDBJ databases">
        <title>Clostridiaceae sp. nov. isolated from the gut of human by culturomics.</title>
        <authorList>
            <person name="Chang Y."/>
        </authorList>
    </citation>
    <scope>NUCLEOTIDE SEQUENCE [LARGE SCALE GENOMIC DNA]</scope>
    <source>
        <strain evidence="3 4">DONG20-135</strain>
    </source>
</reference>